<evidence type="ECO:0000313" key="1">
    <source>
        <dbReference type="EMBL" id="ADP34896.1"/>
    </source>
</evidence>
<gene>
    <name evidence="1" type="ordered locus">BATR1942_19905</name>
</gene>
<accession>A0ABN3ZMA2</accession>
<proteinExistence type="predicted"/>
<evidence type="ECO:0000313" key="2">
    <source>
        <dbReference type="Proteomes" id="UP000006867"/>
    </source>
</evidence>
<reference evidence="1 2" key="1">
    <citation type="journal article" date="2011" name="Front. Microbiol.">
        <title>Genomic signatures of strain selection and enhancement in Bacillus atrophaeus var. globigii, a historical biowarfare simulant.</title>
        <authorList>
            <person name="Gibbons H.S."/>
            <person name="Broomall S.M."/>
            <person name="McNew L.A."/>
            <person name="Daligault H."/>
            <person name="Chapman C."/>
            <person name="Bruce D."/>
            <person name="Karavis M."/>
            <person name="Krepps M."/>
            <person name="McGregor P.A."/>
            <person name="Hong C."/>
            <person name="Park K.H."/>
            <person name="Akmal A."/>
            <person name="Feldman A."/>
            <person name="Lin J.S."/>
            <person name="Chang W.E."/>
            <person name="Higgs B.W."/>
            <person name="Demirev P."/>
            <person name="Lindquist J."/>
            <person name="Liem A."/>
            <person name="Fochler E."/>
            <person name="Read T.D."/>
            <person name="Tapia R."/>
            <person name="Johnson S."/>
            <person name="Bishop-Lilly K.A."/>
            <person name="Detter C."/>
            <person name="Han C."/>
            <person name="Sozhamannan S."/>
            <person name="Rosenzweig C.N."/>
            <person name="Skowronski E.W."/>
        </authorList>
    </citation>
    <scope>NUCLEOTIDE SEQUENCE [LARGE SCALE GENOMIC DNA]</scope>
    <source>
        <strain evidence="1 2">1942</strain>
    </source>
</reference>
<sequence>MLPSFFASSKILLHYPEPQAEPYMLANREKGKSR</sequence>
<dbReference type="Proteomes" id="UP000006867">
    <property type="component" value="Chromosome"/>
</dbReference>
<name>A0ABN3ZMA2_BACA1</name>
<keyword evidence="2" id="KW-1185">Reference proteome</keyword>
<organism evidence="1 2">
    <name type="scientific">Bacillus atrophaeus (strain 1942)</name>
    <dbReference type="NCBI Taxonomy" id="720555"/>
    <lineage>
        <taxon>Bacteria</taxon>
        <taxon>Bacillati</taxon>
        <taxon>Bacillota</taxon>
        <taxon>Bacilli</taxon>
        <taxon>Bacillales</taxon>
        <taxon>Bacillaceae</taxon>
        <taxon>Bacillus</taxon>
    </lineage>
</organism>
<dbReference type="EMBL" id="CP002207">
    <property type="protein sequence ID" value="ADP34896.1"/>
    <property type="molecule type" value="Genomic_DNA"/>
</dbReference>
<protein>
    <submittedName>
        <fullName evidence="1">Uncharacterized protein</fullName>
    </submittedName>
</protein>